<dbReference type="EMBL" id="JANBPW010005560">
    <property type="protein sequence ID" value="KAJ1932362.1"/>
    <property type="molecule type" value="Genomic_DNA"/>
</dbReference>
<gene>
    <name evidence="1" type="primary">TAO3_2</name>
    <name evidence="1" type="ORF">FBU59_006395</name>
</gene>
<keyword evidence="2" id="KW-1185">Reference proteome</keyword>
<reference evidence="1" key="1">
    <citation type="submission" date="2022-07" db="EMBL/GenBank/DDBJ databases">
        <title>Phylogenomic reconstructions and comparative analyses of Kickxellomycotina fungi.</title>
        <authorList>
            <person name="Reynolds N.K."/>
            <person name="Stajich J.E."/>
            <person name="Barry K."/>
            <person name="Grigoriev I.V."/>
            <person name="Crous P."/>
            <person name="Smith M.E."/>
        </authorList>
    </citation>
    <scope>NUCLEOTIDE SEQUENCE</scope>
    <source>
        <strain evidence="1">NRRL 5244</strain>
    </source>
</reference>
<feature type="non-terminal residue" evidence="1">
    <location>
        <position position="188"/>
    </location>
</feature>
<proteinExistence type="predicted"/>
<accession>A0ACC1J070</accession>
<sequence length="188" mass="21429">MQQQQQSQYPLKRGQQKDDGNSSGLTAAGSVVSVGSTSLQRRKRLRHSLAQIYKHVARQLNASDMGGRPLYQDDQIMSQLISYVRETRTFLAESGVIWEWEHQPLRTQFCGLVEALYYFLSSPSHQAVLPKAARRFTHETRSGLYQLFERWCGIGRYSESTREIEQRMVNSALDSVKDVLEKTAMAGV</sequence>
<name>A0ACC1J070_9FUNG</name>
<dbReference type="Proteomes" id="UP001150603">
    <property type="component" value="Unassembled WGS sequence"/>
</dbReference>
<evidence type="ECO:0000313" key="2">
    <source>
        <dbReference type="Proteomes" id="UP001150603"/>
    </source>
</evidence>
<organism evidence="1 2">
    <name type="scientific">Linderina macrospora</name>
    <dbReference type="NCBI Taxonomy" id="4868"/>
    <lineage>
        <taxon>Eukaryota</taxon>
        <taxon>Fungi</taxon>
        <taxon>Fungi incertae sedis</taxon>
        <taxon>Zoopagomycota</taxon>
        <taxon>Kickxellomycotina</taxon>
        <taxon>Kickxellomycetes</taxon>
        <taxon>Kickxellales</taxon>
        <taxon>Kickxellaceae</taxon>
        <taxon>Linderina</taxon>
    </lineage>
</organism>
<comment type="caution">
    <text evidence="1">The sequence shown here is derived from an EMBL/GenBank/DDBJ whole genome shotgun (WGS) entry which is preliminary data.</text>
</comment>
<evidence type="ECO:0000313" key="1">
    <source>
        <dbReference type="EMBL" id="KAJ1932362.1"/>
    </source>
</evidence>
<protein>
    <submittedName>
        <fullName evidence="1">Cell morphogenesis protein PAG1</fullName>
    </submittedName>
</protein>